<dbReference type="PANTHER" id="PTHR28164:SF1">
    <property type="entry name" value="PROTEIN STB3"/>
    <property type="match status" value="1"/>
</dbReference>
<evidence type="ECO:0000313" key="3">
    <source>
        <dbReference type="Proteomes" id="UP000285405"/>
    </source>
</evidence>
<dbReference type="GO" id="GO:0005634">
    <property type="term" value="C:nucleus"/>
    <property type="evidence" value="ECO:0007669"/>
    <property type="project" value="TreeGrafter"/>
</dbReference>
<dbReference type="OrthoDB" id="5391991at2759"/>
<reference evidence="2 3" key="1">
    <citation type="journal article" date="2018" name="BMC Genomics">
        <title>Comparative genome analyses reveal sequence features reflecting distinct modes of host-adaptation between dicot and monocot powdery mildew.</title>
        <authorList>
            <person name="Wu Y."/>
            <person name="Ma X."/>
            <person name="Pan Z."/>
            <person name="Kale S.D."/>
            <person name="Song Y."/>
            <person name="King H."/>
            <person name="Zhang Q."/>
            <person name="Presley C."/>
            <person name="Deng X."/>
            <person name="Wei C.I."/>
            <person name="Xiao S."/>
        </authorList>
    </citation>
    <scope>NUCLEOTIDE SEQUENCE [LARGE SCALE GENOMIC DNA]</scope>
    <source>
        <strain evidence="2">UCSC1</strain>
    </source>
</reference>
<comment type="caution">
    <text evidence="2">The sequence shown here is derived from an EMBL/GenBank/DDBJ whole genome shotgun (WGS) entry which is preliminary data.</text>
</comment>
<sequence>MASTARDIPMTGLAQDGSVSRTPKTAPLLVRDSDVVISSKSLTMKSKSPSLSTQSHSFPLTSNDDKLKCLVPVSSHTESTSEQAGPHFHQKNELIQAPVKESHLQVGICGSDDMEANLPVLTEKSGCLTKFFRSGGITSDPLVPSALSPYPSPPLPPHKIRAHTTIVSRNLPVSEPVDLHPKLHESSRELTKASIDESELRSGMILYDNIGVITPALLAKYHLPEILLNHGPLAIRHIMGFLTTAVPGFSRIPPAKSRRLVVTALEKRVHEDNAKISRSDVIFEKVGWGRWDARLKTRSGSESKILTSSSVPSTCSSNILIDKKNEWNHDSAKFNASDSTWADYLTSFSHEDNMEMDMGDNSAGEINTCSSSSEVSDGDEMMSDNSSDTTDDEDWAALGAAALRAASYSSSNKEKRFCSSLTHDGFTRGGGGPHLSALTKSSPEQLLISDINIAAFNTTSNPQEREAVEALMHLSSV</sequence>
<feature type="region of interest" description="Disordered" evidence="1">
    <location>
        <begin position="368"/>
        <end position="391"/>
    </location>
</feature>
<accession>A0A420HM23</accession>
<proteinExistence type="predicted"/>
<evidence type="ECO:0000256" key="1">
    <source>
        <dbReference type="SAM" id="MobiDB-lite"/>
    </source>
</evidence>
<dbReference type="AlphaFoldDB" id="A0A420HM23"/>
<organism evidence="2 3">
    <name type="scientific">Golovinomyces cichoracearum</name>
    <dbReference type="NCBI Taxonomy" id="62708"/>
    <lineage>
        <taxon>Eukaryota</taxon>
        <taxon>Fungi</taxon>
        <taxon>Dikarya</taxon>
        <taxon>Ascomycota</taxon>
        <taxon>Pezizomycotina</taxon>
        <taxon>Leotiomycetes</taxon>
        <taxon>Erysiphales</taxon>
        <taxon>Erysiphaceae</taxon>
        <taxon>Golovinomyces</taxon>
    </lineage>
</organism>
<dbReference type="Proteomes" id="UP000285405">
    <property type="component" value="Unassembled WGS sequence"/>
</dbReference>
<name>A0A420HM23_9PEZI</name>
<dbReference type="Pfam" id="PF10330">
    <property type="entry name" value="Stb3"/>
    <property type="match status" value="1"/>
</dbReference>
<dbReference type="PANTHER" id="PTHR28164">
    <property type="entry name" value="PROTEIN STB3"/>
    <property type="match status" value="1"/>
</dbReference>
<dbReference type="GO" id="GO:0000432">
    <property type="term" value="P:positive regulation of transcription from RNA polymerase II promoter by glucose"/>
    <property type="evidence" value="ECO:0007669"/>
    <property type="project" value="TreeGrafter"/>
</dbReference>
<dbReference type="EMBL" id="MCBR01018275">
    <property type="protein sequence ID" value="RKF58472.1"/>
    <property type="molecule type" value="Genomic_DNA"/>
</dbReference>
<dbReference type="InterPro" id="IPR018818">
    <property type="entry name" value="Stb3"/>
</dbReference>
<dbReference type="GO" id="GO:0043565">
    <property type="term" value="F:sequence-specific DNA binding"/>
    <property type="evidence" value="ECO:0007669"/>
    <property type="project" value="TreeGrafter"/>
</dbReference>
<protein>
    <recommendedName>
        <fullName evidence="4">Sin3 binding protein</fullName>
    </recommendedName>
</protein>
<evidence type="ECO:0008006" key="4">
    <source>
        <dbReference type="Google" id="ProtNLM"/>
    </source>
</evidence>
<feature type="region of interest" description="Disordered" evidence="1">
    <location>
        <begin position="1"/>
        <end position="26"/>
    </location>
</feature>
<gene>
    <name evidence="2" type="ORF">GcC1_182022</name>
</gene>
<evidence type="ECO:0000313" key="2">
    <source>
        <dbReference type="EMBL" id="RKF58472.1"/>
    </source>
</evidence>